<evidence type="ECO:0000256" key="14">
    <source>
        <dbReference type="HAMAP-Rule" id="MF_00046"/>
    </source>
</evidence>
<evidence type="ECO:0000256" key="3">
    <source>
        <dbReference type="ARBA" id="ARBA00012211"/>
    </source>
</evidence>
<dbReference type="Gene3D" id="3.40.50.720">
    <property type="entry name" value="NAD(P)-binding Rossmann-like Domain"/>
    <property type="match status" value="1"/>
</dbReference>
<feature type="binding site" evidence="14">
    <location>
        <begin position="119"/>
        <end position="125"/>
    </location>
    <ligand>
        <name>ATP</name>
        <dbReference type="ChEBI" id="CHEBI:30616"/>
    </ligand>
</feature>
<proteinExistence type="inferred from homology"/>
<keyword evidence="20" id="KW-1185">Reference proteome</keyword>
<evidence type="ECO:0000256" key="12">
    <source>
        <dbReference type="ARBA" id="ARBA00023316"/>
    </source>
</evidence>
<dbReference type="InterPro" id="IPR004101">
    <property type="entry name" value="Mur_ligase_C"/>
</dbReference>
<evidence type="ECO:0000313" key="20">
    <source>
        <dbReference type="Proteomes" id="UP001206312"/>
    </source>
</evidence>
<dbReference type="RefSeq" id="WP_252741147.1">
    <property type="nucleotide sequence ID" value="NZ_JAMXIB010000005.1"/>
</dbReference>
<dbReference type="EC" id="6.3.2.8" evidence="3 14"/>
<evidence type="ECO:0000256" key="15">
    <source>
        <dbReference type="SAM" id="Phobius"/>
    </source>
</evidence>
<evidence type="ECO:0000256" key="1">
    <source>
        <dbReference type="ARBA" id="ARBA00004496"/>
    </source>
</evidence>
<evidence type="ECO:0000256" key="10">
    <source>
        <dbReference type="ARBA" id="ARBA00022984"/>
    </source>
</evidence>
<dbReference type="SUPFAM" id="SSF53244">
    <property type="entry name" value="MurD-like peptide ligases, peptide-binding domain"/>
    <property type="match status" value="1"/>
</dbReference>
<keyword evidence="5 14" id="KW-0436">Ligase</keyword>
<feature type="domain" description="Mur ligase N-terminal catalytic" evidence="16">
    <location>
        <begin position="9"/>
        <end position="110"/>
    </location>
</feature>
<keyword evidence="15" id="KW-0472">Membrane</keyword>
<keyword evidence="11 14" id="KW-0131">Cell cycle</keyword>
<feature type="domain" description="Mur ligase central" evidence="18">
    <location>
        <begin position="117"/>
        <end position="286"/>
    </location>
</feature>
<dbReference type="Gene3D" id="3.90.190.20">
    <property type="entry name" value="Mur ligase, C-terminal domain"/>
    <property type="match status" value="1"/>
</dbReference>
<keyword evidence="8 14" id="KW-0067">ATP-binding</keyword>
<evidence type="ECO:0000256" key="11">
    <source>
        <dbReference type="ARBA" id="ARBA00023306"/>
    </source>
</evidence>
<keyword evidence="10 14" id="KW-0573">Peptidoglycan synthesis</keyword>
<feature type="transmembrane region" description="Helical" evidence="15">
    <location>
        <begin position="9"/>
        <end position="27"/>
    </location>
</feature>
<dbReference type="Proteomes" id="UP001206312">
    <property type="component" value="Unassembled WGS sequence"/>
</dbReference>
<evidence type="ECO:0000256" key="8">
    <source>
        <dbReference type="ARBA" id="ARBA00022840"/>
    </source>
</evidence>
<evidence type="ECO:0000256" key="5">
    <source>
        <dbReference type="ARBA" id="ARBA00022598"/>
    </source>
</evidence>
<evidence type="ECO:0000259" key="16">
    <source>
        <dbReference type="Pfam" id="PF01225"/>
    </source>
</evidence>
<dbReference type="SUPFAM" id="SSF53623">
    <property type="entry name" value="MurD-like peptide ligases, catalytic domain"/>
    <property type="match status" value="1"/>
</dbReference>
<evidence type="ECO:0000259" key="17">
    <source>
        <dbReference type="Pfam" id="PF02875"/>
    </source>
</evidence>
<keyword evidence="15" id="KW-1133">Transmembrane helix</keyword>
<comment type="function">
    <text evidence="14">Cell wall formation.</text>
</comment>
<comment type="catalytic activity">
    <reaction evidence="13 14">
        <text>UDP-N-acetyl-alpha-D-muramate + L-alanine + ATP = UDP-N-acetyl-alpha-D-muramoyl-L-alanine + ADP + phosphate + H(+)</text>
        <dbReference type="Rhea" id="RHEA:23372"/>
        <dbReference type="ChEBI" id="CHEBI:15378"/>
        <dbReference type="ChEBI" id="CHEBI:30616"/>
        <dbReference type="ChEBI" id="CHEBI:43474"/>
        <dbReference type="ChEBI" id="CHEBI:57972"/>
        <dbReference type="ChEBI" id="CHEBI:70757"/>
        <dbReference type="ChEBI" id="CHEBI:83898"/>
        <dbReference type="ChEBI" id="CHEBI:456216"/>
        <dbReference type="EC" id="6.3.2.8"/>
    </reaction>
</comment>
<sequence>MEAEQIHRVYFIGAGGIGMAALARYFLRLGKPVAGYDRTPSPLTLALEQEGAALHFREAIEEIPMDFLNPAHTLVVYTPAVAAGHKELAYFRQQGFTIKKRAEVLGIISNSGRCLAVAGTHGKTTTSCILAHLLREAGHKITAFLGGVSEDFQSNFLMEGDEFTVVEADEYDRSFLWLRPEVACITSMDADHLDIYGTAEALVESFQEFASRLRPEGTLLVRHGLPVVGLTYGTEGGATYCIKNLKVEAGCYHFDLVAPGQEFKGLRFCKPGRHNLLNGLAAFAMALQVVPASQRLADALATFKGVQRRFTYRVNTEDLVYIDDYAHHPAEIDAVHQAVREMHPGKEILAVFQPHLFSRTRDFGREFAQSLSRFDQVWLLDIYPARELPLEGIDSHWLLEQIENPRKKWVSGERLLEEIKGARPQVLLTLGAGDIGLQAGPIKNALCHEIE</sequence>
<dbReference type="EMBL" id="JAMXIB010000005">
    <property type="protein sequence ID" value="MCO5724771.1"/>
    <property type="molecule type" value="Genomic_DNA"/>
</dbReference>
<feature type="domain" description="Mur ligase C-terminal" evidence="17">
    <location>
        <begin position="308"/>
        <end position="430"/>
    </location>
</feature>
<dbReference type="InterPro" id="IPR036615">
    <property type="entry name" value="Mur_ligase_C_dom_sf"/>
</dbReference>
<comment type="subcellular location">
    <subcellularLocation>
        <location evidence="1 14">Cytoplasm</location>
    </subcellularLocation>
</comment>
<keyword evidence="15" id="KW-0812">Transmembrane</keyword>
<organism evidence="19 20">
    <name type="scientific">Robiginitalea marina</name>
    <dbReference type="NCBI Taxonomy" id="2954105"/>
    <lineage>
        <taxon>Bacteria</taxon>
        <taxon>Pseudomonadati</taxon>
        <taxon>Bacteroidota</taxon>
        <taxon>Flavobacteriia</taxon>
        <taxon>Flavobacteriales</taxon>
        <taxon>Flavobacteriaceae</taxon>
        <taxon>Robiginitalea</taxon>
    </lineage>
</organism>
<accession>A0ABT1AXJ2</accession>
<keyword evidence="6 14" id="KW-0132">Cell division</keyword>
<dbReference type="PANTHER" id="PTHR43445">
    <property type="entry name" value="UDP-N-ACETYLMURAMATE--L-ALANINE LIGASE-RELATED"/>
    <property type="match status" value="1"/>
</dbReference>
<dbReference type="InterPro" id="IPR005758">
    <property type="entry name" value="UDP-N-AcMur_Ala_ligase_MurC"/>
</dbReference>
<comment type="pathway">
    <text evidence="2 14">Cell wall biogenesis; peptidoglycan biosynthesis.</text>
</comment>
<keyword evidence="7 14" id="KW-0547">Nucleotide-binding</keyword>
<dbReference type="Gene3D" id="3.40.1190.10">
    <property type="entry name" value="Mur-like, catalytic domain"/>
    <property type="match status" value="1"/>
</dbReference>
<evidence type="ECO:0000256" key="6">
    <source>
        <dbReference type="ARBA" id="ARBA00022618"/>
    </source>
</evidence>
<comment type="similarity">
    <text evidence="14">Belongs to the MurCDEF family.</text>
</comment>
<keyword evidence="9 14" id="KW-0133">Cell shape</keyword>
<reference evidence="19 20" key="1">
    <citation type="submission" date="2022-06" db="EMBL/GenBank/DDBJ databases">
        <authorList>
            <person name="Xuan X."/>
        </authorList>
    </citation>
    <scope>NUCLEOTIDE SEQUENCE [LARGE SCALE GENOMIC DNA]</scope>
    <source>
        <strain evidence="19 20">2V75</strain>
    </source>
</reference>
<dbReference type="Pfam" id="PF02875">
    <property type="entry name" value="Mur_ligase_C"/>
    <property type="match status" value="1"/>
</dbReference>
<evidence type="ECO:0000256" key="13">
    <source>
        <dbReference type="ARBA" id="ARBA00047833"/>
    </source>
</evidence>
<dbReference type="Pfam" id="PF01225">
    <property type="entry name" value="Mur_ligase"/>
    <property type="match status" value="1"/>
</dbReference>
<evidence type="ECO:0000256" key="2">
    <source>
        <dbReference type="ARBA" id="ARBA00004752"/>
    </source>
</evidence>
<evidence type="ECO:0000256" key="7">
    <source>
        <dbReference type="ARBA" id="ARBA00022741"/>
    </source>
</evidence>
<evidence type="ECO:0000313" key="19">
    <source>
        <dbReference type="EMBL" id="MCO5724771.1"/>
    </source>
</evidence>
<evidence type="ECO:0000259" key="18">
    <source>
        <dbReference type="Pfam" id="PF08245"/>
    </source>
</evidence>
<evidence type="ECO:0000256" key="4">
    <source>
        <dbReference type="ARBA" id="ARBA00022490"/>
    </source>
</evidence>
<keyword evidence="4 14" id="KW-0963">Cytoplasm</keyword>
<gene>
    <name evidence="14" type="primary">murC</name>
    <name evidence="19" type="ORF">NG653_07865</name>
</gene>
<evidence type="ECO:0000256" key="9">
    <source>
        <dbReference type="ARBA" id="ARBA00022960"/>
    </source>
</evidence>
<dbReference type="InterPro" id="IPR013221">
    <property type="entry name" value="Mur_ligase_cen"/>
</dbReference>
<keyword evidence="12 14" id="KW-0961">Cell wall biogenesis/degradation</keyword>
<dbReference type="HAMAP" id="MF_00046">
    <property type="entry name" value="MurC"/>
    <property type="match status" value="1"/>
</dbReference>
<name>A0ABT1AXJ2_9FLAO</name>
<dbReference type="SUPFAM" id="SSF51984">
    <property type="entry name" value="MurCD N-terminal domain"/>
    <property type="match status" value="1"/>
</dbReference>
<dbReference type="InterPro" id="IPR036565">
    <property type="entry name" value="Mur-like_cat_sf"/>
</dbReference>
<protein>
    <recommendedName>
        <fullName evidence="3 14">UDP-N-acetylmuramate--L-alanine ligase</fullName>
        <ecNumber evidence="3 14">6.3.2.8</ecNumber>
    </recommendedName>
    <alternativeName>
        <fullName evidence="14">UDP-N-acetylmuramoyl-L-alanine synthetase</fullName>
    </alternativeName>
</protein>
<dbReference type="InterPro" id="IPR000713">
    <property type="entry name" value="Mur_ligase_N"/>
</dbReference>
<dbReference type="GO" id="GO:0016874">
    <property type="term" value="F:ligase activity"/>
    <property type="evidence" value="ECO:0007669"/>
    <property type="project" value="UniProtKB-KW"/>
</dbReference>
<dbReference type="PANTHER" id="PTHR43445:SF3">
    <property type="entry name" value="UDP-N-ACETYLMURAMATE--L-ALANINE LIGASE"/>
    <property type="match status" value="1"/>
</dbReference>
<dbReference type="InterPro" id="IPR050061">
    <property type="entry name" value="MurCDEF_pg_biosynth"/>
</dbReference>
<dbReference type="Pfam" id="PF08245">
    <property type="entry name" value="Mur_ligase_M"/>
    <property type="match status" value="1"/>
</dbReference>
<comment type="caution">
    <text evidence="19">The sequence shown here is derived from an EMBL/GenBank/DDBJ whole genome shotgun (WGS) entry which is preliminary data.</text>
</comment>